<evidence type="ECO:0000313" key="3">
    <source>
        <dbReference type="Proteomes" id="UP001162131"/>
    </source>
</evidence>
<proteinExistence type="predicted"/>
<comment type="caution">
    <text evidence="2">The sequence shown here is derived from an EMBL/GenBank/DDBJ whole genome shotgun (WGS) entry which is preliminary data.</text>
</comment>
<gene>
    <name evidence="2" type="ORF">BSTOLATCC_MIC22204</name>
</gene>
<evidence type="ECO:0000256" key="1">
    <source>
        <dbReference type="SAM" id="MobiDB-lite"/>
    </source>
</evidence>
<accession>A0AAU9J5P0</accession>
<feature type="compositionally biased region" description="Polar residues" evidence="1">
    <location>
        <begin position="1"/>
        <end position="17"/>
    </location>
</feature>
<organism evidence="2 3">
    <name type="scientific">Blepharisma stoltei</name>
    <dbReference type="NCBI Taxonomy" id="1481888"/>
    <lineage>
        <taxon>Eukaryota</taxon>
        <taxon>Sar</taxon>
        <taxon>Alveolata</taxon>
        <taxon>Ciliophora</taxon>
        <taxon>Postciliodesmatophora</taxon>
        <taxon>Heterotrichea</taxon>
        <taxon>Heterotrichida</taxon>
        <taxon>Blepharismidae</taxon>
        <taxon>Blepharisma</taxon>
    </lineage>
</organism>
<reference evidence="2" key="1">
    <citation type="submission" date="2021-09" db="EMBL/GenBank/DDBJ databases">
        <authorList>
            <consortium name="AG Swart"/>
            <person name="Singh M."/>
            <person name="Singh A."/>
            <person name="Seah K."/>
            <person name="Emmerich C."/>
        </authorList>
    </citation>
    <scope>NUCLEOTIDE SEQUENCE</scope>
    <source>
        <strain evidence="2">ATCC30299</strain>
    </source>
</reference>
<dbReference type="EMBL" id="CAJZBQ010000021">
    <property type="protein sequence ID" value="CAG9318842.1"/>
    <property type="molecule type" value="Genomic_DNA"/>
</dbReference>
<keyword evidence="3" id="KW-1185">Reference proteome</keyword>
<name>A0AAU9J5P0_9CILI</name>
<feature type="region of interest" description="Disordered" evidence="1">
    <location>
        <begin position="1"/>
        <end position="29"/>
    </location>
</feature>
<evidence type="ECO:0008006" key="4">
    <source>
        <dbReference type="Google" id="ProtNLM"/>
    </source>
</evidence>
<evidence type="ECO:0000313" key="2">
    <source>
        <dbReference type="EMBL" id="CAG9318842.1"/>
    </source>
</evidence>
<sequence>MFKRSNSFTPSRGNMLNTLPKPPNRTRHRSKISNFSKESQLNIEQGKIISKEQGEIEFGITCINCQEIVPENLIESHSKYCTTISEEVFKVDGSTEIEQFEFRIKKMINFLKDKELQSNYRPTEKNIISVLQKVCKNLLSSNKTASKELNIEVRKYIEAMLEKFKASLSLRIYAERLLLLCKEQLAVLYRIDQKPSEIKMKEEIENREGVYTKKTDIKEKLIIRTNTNKIVSDSEKIANVNSDISSSQTFNSGFSSISDIKESDLCMIENLNDLESNLSSFNYSQEELQKYFYSKCLELKLKYSSKKMVKLIPVAKLYSKVIENNMPAQEWAEFIEEELKNPEKWVVKEKKRCQKSKLRNDQKSQQFESIIEEDL</sequence>
<dbReference type="AlphaFoldDB" id="A0AAU9J5P0"/>
<feature type="region of interest" description="Disordered" evidence="1">
    <location>
        <begin position="355"/>
        <end position="375"/>
    </location>
</feature>
<protein>
    <recommendedName>
        <fullName evidence="4">UBZ4-type domain-containing protein</fullName>
    </recommendedName>
</protein>
<dbReference type="Proteomes" id="UP001162131">
    <property type="component" value="Unassembled WGS sequence"/>
</dbReference>